<comment type="caution">
    <text evidence="2">The sequence shown here is derived from an EMBL/GenBank/DDBJ whole genome shotgun (WGS) entry which is preliminary data.</text>
</comment>
<evidence type="ECO:0008006" key="4">
    <source>
        <dbReference type="Google" id="ProtNLM"/>
    </source>
</evidence>
<organism evidence="2 3">
    <name type="scientific">Catenulispora yoronensis</name>
    <dbReference type="NCBI Taxonomy" id="450799"/>
    <lineage>
        <taxon>Bacteria</taxon>
        <taxon>Bacillati</taxon>
        <taxon>Actinomycetota</taxon>
        <taxon>Actinomycetes</taxon>
        <taxon>Catenulisporales</taxon>
        <taxon>Catenulisporaceae</taxon>
        <taxon>Catenulispora</taxon>
    </lineage>
</organism>
<reference evidence="3" key="1">
    <citation type="journal article" date="2019" name="Int. J. Syst. Evol. Microbiol.">
        <title>The Global Catalogue of Microorganisms (GCM) 10K type strain sequencing project: providing services to taxonomists for standard genome sequencing and annotation.</title>
        <authorList>
            <consortium name="The Broad Institute Genomics Platform"/>
            <consortium name="The Broad Institute Genome Sequencing Center for Infectious Disease"/>
            <person name="Wu L."/>
            <person name="Ma J."/>
        </authorList>
    </citation>
    <scope>NUCLEOTIDE SEQUENCE [LARGE SCALE GENOMIC DNA]</scope>
    <source>
        <strain evidence="3">JCM 16014</strain>
    </source>
</reference>
<dbReference type="Proteomes" id="UP001500751">
    <property type="component" value="Unassembled WGS sequence"/>
</dbReference>
<protein>
    <recommendedName>
        <fullName evidence="4">RNA polymerase sigma-70 region 2 domain-containing protein</fullName>
    </recommendedName>
</protein>
<evidence type="ECO:0000256" key="1">
    <source>
        <dbReference type="SAM" id="MobiDB-lite"/>
    </source>
</evidence>
<dbReference type="RefSeq" id="WP_344665973.1">
    <property type="nucleotide sequence ID" value="NZ_BAAAQN010000013.1"/>
</dbReference>
<evidence type="ECO:0000313" key="2">
    <source>
        <dbReference type="EMBL" id="GAA2027392.1"/>
    </source>
</evidence>
<name>A0ABP5FIK0_9ACTN</name>
<evidence type="ECO:0000313" key="3">
    <source>
        <dbReference type="Proteomes" id="UP001500751"/>
    </source>
</evidence>
<keyword evidence="3" id="KW-1185">Reference proteome</keyword>
<gene>
    <name evidence="2" type="ORF">GCM10009839_27710</name>
</gene>
<accession>A0ABP5FIK0</accession>
<proteinExistence type="predicted"/>
<dbReference type="EMBL" id="BAAAQN010000013">
    <property type="protein sequence ID" value="GAA2027392.1"/>
    <property type="molecule type" value="Genomic_DNA"/>
</dbReference>
<feature type="region of interest" description="Disordered" evidence="1">
    <location>
        <begin position="1"/>
        <end position="20"/>
    </location>
</feature>
<sequence>MNPFAPDWPETGLRPLADRARTGEPAARLGEELFTQLWPWALHTAEQLACRLPPGADRDALRGEVLLEVFQATRRVDWDRYRSWPAYLQSRLHNAWSSAARAEDPLSRGQRVARRALLAAEEDLCHRLGRTPTPGERRGLADALSPHGPTPAVLFGMVVAPTAPDALPETATPADDDPAVVFQRLAARRAVHDWLDRDLPPRLATEIRTLIDDDSGDHLSRDLMRRLKPHLGSLRRRLGHDDPRQEPP</sequence>